<dbReference type="PANTHER" id="PTHR28106">
    <property type="entry name" value="MITOCHONDRIAL ATPASE COMPLEX SUBUNIT ATP10"/>
    <property type="match status" value="1"/>
</dbReference>
<dbReference type="Pfam" id="PF05176">
    <property type="entry name" value="ATP-synt_10"/>
    <property type="match status" value="1"/>
</dbReference>
<organism evidence="2 3">
    <name type="scientific">Modicella reniformis</name>
    <dbReference type="NCBI Taxonomy" id="1440133"/>
    <lineage>
        <taxon>Eukaryota</taxon>
        <taxon>Fungi</taxon>
        <taxon>Fungi incertae sedis</taxon>
        <taxon>Mucoromycota</taxon>
        <taxon>Mortierellomycotina</taxon>
        <taxon>Mortierellomycetes</taxon>
        <taxon>Mortierellales</taxon>
        <taxon>Mortierellaceae</taxon>
        <taxon>Modicella</taxon>
    </lineage>
</organism>
<reference evidence="2" key="1">
    <citation type="journal article" date="2020" name="Fungal Divers.">
        <title>Resolving the Mortierellaceae phylogeny through synthesis of multi-gene phylogenetics and phylogenomics.</title>
        <authorList>
            <person name="Vandepol N."/>
            <person name="Liber J."/>
            <person name="Desiro A."/>
            <person name="Na H."/>
            <person name="Kennedy M."/>
            <person name="Barry K."/>
            <person name="Grigoriev I.V."/>
            <person name="Miller A.N."/>
            <person name="O'Donnell K."/>
            <person name="Stajich J.E."/>
            <person name="Bonito G."/>
        </authorList>
    </citation>
    <scope>NUCLEOTIDE SEQUENCE</scope>
    <source>
        <strain evidence="2">MES-2147</strain>
    </source>
</reference>
<feature type="compositionally biased region" description="Basic and acidic residues" evidence="1">
    <location>
        <begin position="953"/>
        <end position="969"/>
    </location>
</feature>
<accession>A0A9P6IMY7</accession>
<dbReference type="InterPro" id="IPR042530">
    <property type="entry name" value="EME1/EME2_C"/>
</dbReference>
<keyword evidence="3" id="KW-1185">Reference proteome</keyword>
<evidence type="ECO:0000256" key="1">
    <source>
        <dbReference type="SAM" id="MobiDB-lite"/>
    </source>
</evidence>
<dbReference type="Gene3D" id="3.40.50.10130">
    <property type="match status" value="1"/>
</dbReference>
<feature type="region of interest" description="Disordered" evidence="1">
    <location>
        <begin position="366"/>
        <end position="399"/>
    </location>
</feature>
<protein>
    <submittedName>
        <fullName evidence="2">Mitochondrial ATPase complex subunit atp10</fullName>
    </submittedName>
</protein>
<dbReference type="Gene3D" id="1.10.150.670">
    <property type="entry name" value="Crossover junction endonuclease EME1, DNA-binding domain"/>
    <property type="match status" value="1"/>
</dbReference>
<name>A0A9P6IMY7_9FUNG</name>
<sequence length="1228" mass="139183">MNRDAPTDVELLDMARDVLYVCNDYPLKDIIEDLTMTRSSEVTINRIFDGQFLNPLAHPEPDIRESEGMAMILSSSEDENSESDEFLRFMAGDALSRKDTVQHQDSLLPMATLTSSSSSSSHSNNNVEETSTNVDTDTILNSQGSGDVLLEEEPAIVDLHTTPMRSTLHSQGKFQPVSSLNQDTFANWDFELISVQLHGHNSPTVIFSPPRYSPGSNNNMSSPCPTSPISLSLRNDSNPFNGLPTWANPVEDSVPAILQISKAFSEATPPKITHSSSPLPKLLTYSRNGSPTETDTLARSMTSSDPNRDDRNRPEQPPFSWLGSTMYRTEILDMDKDWDDQLIDLGPSTRKTQIPDDSIKDTVMSSVDSEYQSDHNTTKSGRSRTRSATARGRQPKGKHAIDIVSTDLPLLDGDFSTISLAKDDQGYDELPSLEEEIIGRARRRRKRARTDEIISDREDEDEHSTEAIPAPSKAELKAAAKEMKRLAREAERAAKKAAREEEQQKKRELKEEEQQRKRGLKEEEQQRKRELKEKDRSSKEEEAEAEKRVARELRIANRLTAKTEGTKDMILHIEESLYRSTFGLVLQDYLASIDCQVSVMRMMESSESSAKNGHGVDMNSTDDSCLLRDMMFWCRIIRHRYDEDQDPFIPITEKEVELEAFSLIYITARTLANMIQQDNLKSRLATLKRDMRLRKNKERLKMSSKPQHNAMQLKEDRGLRQRVIFLIVGLETLFRELKKVTTRKFQQAVLASMNHEPTQDNTLRATDVEGELTVDQVRIEQEMLWLQLEQDCLIIHSNDDEESAQAVISLTEQIGLRPFKESRKTGLNVCVESIKSGTDAKDTWIKCLQEIQKVTLIVAKSIEQEYPSLRSLYEGYRECSNVYEAQLMLEDVPIIGRRSTLAPSMAFSVGKASLPAGRALLRSNHIQGPGHYTRHMLIVSRFATTSRLHNHASPHESSKDMDPKERKELPLSPYGGRFGVPEQPKSTRSIASALENVKRSPFARAKEGMKSKVNHWTDKEKNLEKRKELLHDFQSGYFAEFSELSKTGSKLWKGTANMIAADKALYMPNIVGTSLKTSEPIELVDLLRGKISLVCISGTRFGEEQIETFTTPFSKKWPSGQVGSKVQFVELNIQENPLKAGLVRMMVPFVKKSIPEERHTNYILHYKPIKHLKDPLSMQNSYLGYVFLVDSNCKIRWGAHGRGTDTEIKTLLDSVQWLCERREGHKAQ</sequence>
<evidence type="ECO:0000313" key="2">
    <source>
        <dbReference type="EMBL" id="KAF9940289.1"/>
    </source>
</evidence>
<feature type="compositionally biased region" description="Polar residues" evidence="1">
    <location>
        <begin position="285"/>
        <end position="305"/>
    </location>
</feature>
<gene>
    <name evidence="2" type="primary">ATP10</name>
    <name evidence="2" type="ORF">BGZ65_007545</name>
</gene>
<dbReference type="OrthoDB" id="17089at2759"/>
<feature type="compositionally biased region" description="Low complexity" evidence="1">
    <location>
        <begin position="115"/>
        <end position="134"/>
    </location>
</feature>
<feature type="region of interest" description="Disordered" evidence="1">
    <location>
        <begin position="454"/>
        <end position="545"/>
    </location>
</feature>
<dbReference type="GO" id="GO:0033615">
    <property type="term" value="P:mitochondrial proton-transporting ATP synthase complex assembly"/>
    <property type="evidence" value="ECO:0007669"/>
    <property type="project" value="TreeGrafter"/>
</dbReference>
<feature type="region of interest" description="Disordered" evidence="1">
    <location>
        <begin position="268"/>
        <end position="322"/>
    </location>
</feature>
<evidence type="ECO:0000313" key="3">
    <source>
        <dbReference type="Proteomes" id="UP000749646"/>
    </source>
</evidence>
<dbReference type="InterPro" id="IPR007849">
    <property type="entry name" value="ATP10"/>
</dbReference>
<dbReference type="GO" id="GO:0005743">
    <property type="term" value="C:mitochondrial inner membrane"/>
    <property type="evidence" value="ECO:0007669"/>
    <property type="project" value="TreeGrafter"/>
</dbReference>
<dbReference type="Gene3D" id="1.10.8.10">
    <property type="entry name" value="DNA helicase RuvA subunit, C-terminal domain"/>
    <property type="match status" value="1"/>
</dbReference>
<dbReference type="PANTHER" id="PTHR28106:SF1">
    <property type="entry name" value="MITOCHONDRIAL ATPASE COMPLEX SUBUNIT ATP10"/>
    <property type="match status" value="1"/>
</dbReference>
<feature type="region of interest" description="Disordered" evidence="1">
    <location>
        <begin position="948"/>
        <end position="985"/>
    </location>
</feature>
<dbReference type="Proteomes" id="UP000749646">
    <property type="component" value="Unassembled WGS sequence"/>
</dbReference>
<proteinExistence type="predicted"/>
<feature type="region of interest" description="Disordered" evidence="1">
    <location>
        <begin position="112"/>
        <end position="142"/>
    </location>
</feature>
<comment type="caution">
    <text evidence="2">The sequence shown here is derived from an EMBL/GenBank/DDBJ whole genome shotgun (WGS) entry which is preliminary data.</text>
</comment>
<feature type="compositionally biased region" description="Basic and acidic residues" evidence="1">
    <location>
        <begin position="474"/>
        <end position="545"/>
    </location>
</feature>
<dbReference type="Pfam" id="PF21292">
    <property type="entry name" value="EME1-MUS81_C"/>
    <property type="match status" value="1"/>
</dbReference>
<dbReference type="EMBL" id="JAAAHW010009468">
    <property type="protein sequence ID" value="KAF9940289.1"/>
    <property type="molecule type" value="Genomic_DNA"/>
</dbReference>
<dbReference type="AlphaFoldDB" id="A0A9P6IMY7"/>